<proteinExistence type="predicted"/>
<protein>
    <submittedName>
        <fullName evidence="4">RNA-binding protein</fullName>
    </submittedName>
</protein>
<feature type="region of interest" description="Disordered" evidence="2">
    <location>
        <begin position="71"/>
        <end position="100"/>
    </location>
</feature>
<evidence type="ECO:0000313" key="4">
    <source>
        <dbReference type="EMBL" id="RFT15410.1"/>
    </source>
</evidence>
<accession>A0A3E2BKZ0</accession>
<organism evidence="4 5">
    <name type="scientific">Candidatus Saccharicenans subterraneus</name>
    <dbReference type="NCBI Taxonomy" id="2508984"/>
    <lineage>
        <taxon>Bacteria</taxon>
        <taxon>Candidatus Aminicenantota</taxon>
        <taxon>Candidatus Aminicenantia</taxon>
        <taxon>Candidatus Aminicenantales</taxon>
        <taxon>Candidatus Saccharicenantaceae</taxon>
        <taxon>Candidatus Saccharicenans</taxon>
    </lineage>
</organism>
<feature type="domain" description="RRM" evidence="3">
    <location>
        <begin position="3"/>
        <end position="75"/>
    </location>
</feature>
<comment type="caution">
    <text evidence="4">The sequence shown here is derived from an EMBL/GenBank/DDBJ whole genome shotgun (WGS) entry which is preliminary data.</text>
</comment>
<feature type="compositionally biased region" description="Basic and acidic residues" evidence="2">
    <location>
        <begin position="71"/>
        <end position="87"/>
    </location>
</feature>
<dbReference type="PANTHER" id="PTHR48025">
    <property type="entry name" value="OS02G0815200 PROTEIN"/>
    <property type="match status" value="1"/>
</dbReference>
<sequence length="100" mass="11369">MSLKLYVGNLNYKTTEDRLKELFSQYGEVTSVNILQGRGFGFVEMSTEEGAQEAKDKLNGTEFDGRKIIVNDARPKGEKKSGGERRFGSGPQQRRNFRKF</sequence>
<dbReference type="InterPro" id="IPR000504">
    <property type="entry name" value="RRM_dom"/>
</dbReference>
<name>A0A3E2BKZ0_9BACT</name>
<gene>
    <name evidence="4" type="ORF">OP8BY_0300</name>
</gene>
<dbReference type="InterPro" id="IPR035979">
    <property type="entry name" value="RBD_domain_sf"/>
</dbReference>
<dbReference type="Proteomes" id="UP000257323">
    <property type="component" value="Unassembled WGS sequence"/>
</dbReference>
<dbReference type="SUPFAM" id="SSF54928">
    <property type="entry name" value="RNA-binding domain, RBD"/>
    <property type="match status" value="1"/>
</dbReference>
<reference evidence="4 5" key="1">
    <citation type="submission" date="2018-08" db="EMBL/GenBank/DDBJ databases">
        <title>Genome analysis of the thermophilic bacterium of the candidate phylum Aminicenantes from deep subsurface aquifer revealed its physiology and ecological role.</title>
        <authorList>
            <person name="Kadnikov V.V."/>
            <person name="Mardanov A.V."/>
            <person name="Beletsky A.V."/>
            <person name="Karnachuk O.V."/>
            <person name="Ravin N.V."/>
        </authorList>
    </citation>
    <scope>NUCLEOTIDE SEQUENCE [LARGE SCALE GENOMIC DNA]</scope>
    <source>
        <strain evidence="4">BY38</strain>
    </source>
</reference>
<keyword evidence="1" id="KW-0694">RNA-binding</keyword>
<dbReference type="EMBL" id="QUAH01000009">
    <property type="protein sequence ID" value="RFT15410.1"/>
    <property type="molecule type" value="Genomic_DNA"/>
</dbReference>
<dbReference type="AlphaFoldDB" id="A0A3E2BKZ0"/>
<dbReference type="InterPro" id="IPR050502">
    <property type="entry name" value="Euk_RNA-bind_prot"/>
</dbReference>
<dbReference type="InterPro" id="IPR012677">
    <property type="entry name" value="Nucleotide-bd_a/b_plait_sf"/>
</dbReference>
<dbReference type="PROSITE" id="PS50102">
    <property type="entry name" value="RRM"/>
    <property type="match status" value="1"/>
</dbReference>
<evidence type="ECO:0000313" key="5">
    <source>
        <dbReference type="Proteomes" id="UP000257323"/>
    </source>
</evidence>
<evidence type="ECO:0000256" key="1">
    <source>
        <dbReference type="ARBA" id="ARBA00022884"/>
    </source>
</evidence>
<dbReference type="PANTHER" id="PTHR48025:SF1">
    <property type="entry name" value="RRM DOMAIN-CONTAINING PROTEIN"/>
    <property type="match status" value="1"/>
</dbReference>
<evidence type="ECO:0000259" key="3">
    <source>
        <dbReference type="PROSITE" id="PS50102"/>
    </source>
</evidence>
<dbReference type="Gene3D" id="3.30.70.330">
    <property type="match status" value="1"/>
</dbReference>
<dbReference type="GO" id="GO:0003729">
    <property type="term" value="F:mRNA binding"/>
    <property type="evidence" value="ECO:0007669"/>
    <property type="project" value="TreeGrafter"/>
</dbReference>
<evidence type="ECO:0000256" key="2">
    <source>
        <dbReference type="SAM" id="MobiDB-lite"/>
    </source>
</evidence>
<dbReference type="SMART" id="SM00360">
    <property type="entry name" value="RRM"/>
    <property type="match status" value="1"/>
</dbReference>
<dbReference type="Pfam" id="PF00076">
    <property type="entry name" value="RRM_1"/>
    <property type="match status" value="1"/>
</dbReference>